<evidence type="ECO:0000313" key="7">
    <source>
        <dbReference type="Proteomes" id="UP000237647"/>
    </source>
</evidence>
<comment type="subcellular location">
    <subcellularLocation>
        <location evidence="1">Membrane</location>
        <topology evidence="1">Multi-pass membrane protein</topology>
    </subcellularLocation>
</comment>
<dbReference type="RefSeq" id="WP_106375495.1">
    <property type="nucleotide sequence ID" value="NZ_PVTK01000008.1"/>
</dbReference>
<evidence type="ECO:0000313" key="6">
    <source>
        <dbReference type="EMBL" id="PRY63435.1"/>
    </source>
</evidence>
<evidence type="ECO:0000256" key="1">
    <source>
        <dbReference type="ARBA" id="ARBA00004141"/>
    </source>
</evidence>
<feature type="transmembrane region" description="Helical" evidence="5">
    <location>
        <begin position="78"/>
        <end position="109"/>
    </location>
</feature>
<feature type="transmembrane region" description="Helical" evidence="5">
    <location>
        <begin position="35"/>
        <end position="58"/>
    </location>
</feature>
<dbReference type="Proteomes" id="UP000237647">
    <property type="component" value="Unassembled WGS sequence"/>
</dbReference>
<proteinExistence type="predicted"/>
<dbReference type="EMBL" id="PVTK01000008">
    <property type="protein sequence ID" value="PRY63435.1"/>
    <property type="molecule type" value="Genomic_DNA"/>
</dbReference>
<name>A0A2T0UZS6_9GAMM</name>
<keyword evidence="2 5" id="KW-0812">Transmembrane</keyword>
<keyword evidence="7" id="KW-1185">Reference proteome</keyword>
<organism evidence="6 7">
    <name type="scientific">Vreelandella songnenensis</name>
    <dbReference type="NCBI Taxonomy" id="1176243"/>
    <lineage>
        <taxon>Bacteria</taxon>
        <taxon>Pseudomonadati</taxon>
        <taxon>Pseudomonadota</taxon>
        <taxon>Gammaproteobacteria</taxon>
        <taxon>Oceanospirillales</taxon>
        <taxon>Halomonadaceae</taxon>
        <taxon>Vreelandella</taxon>
    </lineage>
</organism>
<evidence type="ECO:0000256" key="5">
    <source>
        <dbReference type="SAM" id="Phobius"/>
    </source>
</evidence>
<dbReference type="AlphaFoldDB" id="A0A2T0UZS6"/>
<keyword evidence="3 5" id="KW-1133">Transmembrane helix</keyword>
<accession>A0A2T0UZS6</accession>
<evidence type="ECO:0000256" key="2">
    <source>
        <dbReference type="ARBA" id="ARBA00022692"/>
    </source>
</evidence>
<evidence type="ECO:0000256" key="4">
    <source>
        <dbReference type="ARBA" id="ARBA00023136"/>
    </source>
</evidence>
<sequence length="132" mass="15090">MRDNDTSIEGEVVHNEPHQDSSVKKPDTTMAMVNYGLYLASFLVGFTMVIGVIIAYVYRGKGPAWLDEHYRYQIRTFWIGFVYACIALFLTLFLIGFVLFFALAAWIIIRCVIGFKALQEQRAPANVDSWLI</sequence>
<dbReference type="Pfam" id="PF09685">
    <property type="entry name" value="MamF_MmsF"/>
    <property type="match status" value="1"/>
</dbReference>
<evidence type="ECO:0000256" key="3">
    <source>
        <dbReference type="ARBA" id="ARBA00022989"/>
    </source>
</evidence>
<keyword evidence="4 5" id="KW-0472">Membrane</keyword>
<protein>
    <submittedName>
        <fullName evidence="6">Putative membrane protein</fullName>
    </submittedName>
</protein>
<dbReference type="InterPro" id="IPR019109">
    <property type="entry name" value="MamF_MmsF"/>
</dbReference>
<comment type="caution">
    <text evidence="6">The sequence shown here is derived from an EMBL/GenBank/DDBJ whole genome shotgun (WGS) entry which is preliminary data.</text>
</comment>
<reference evidence="6 7" key="1">
    <citation type="submission" date="2018-03" db="EMBL/GenBank/DDBJ databases">
        <title>Genomic Encyclopedia of Type Strains, Phase III (KMG-III): the genomes of soil and plant-associated and newly described type strains.</title>
        <authorList>
            <person name="Whitman W."/>
        </authorList>
    </citation>
    <scope>NUCLEOTIDE SEQUENCE [LARGE SCALE GENOMIC DNA]</scope>
    <source>
        <strain evidence="6 7">CGMCC 1.12152</strain>
    </source>
</reference>
<dbReference type="OrthoDB" id="5405464at2"/>
<gene>
    <name evidence="6" type="ORF">B0H98_10830</name>
</gene>